<proteinExistence type="predicted"/>
<gene>
    <name evidence="4" type="ORF">Dsi01nite_084460</name>
</gene>
<dbReference type="Pfam" id="PF00583">
    <property type="entry name" value="Acetyltransf_1"/>
    <property type="match status" value="1"/>
</dbReference>
<keyword evidence="2" id="KW-0012">Acyltransferase</keyword>
<evidence type="ECO:0000313" key="4">
    <source>
        <dbReference type="EMBL" id="GIG50405.1"/>
    </source>
</evidence>
<keyword evidence="1" id="KW-0808">Transferase</keyword>
<dbReference type="InterPro" id="IPR000182">
    <property type="entry name" value="GNAT_dom"/>
</dbReference>
<organism evidence="4 5">
    <name type="scientific">Dactylosporangium siamense</name>
    <dbReference type="NCBI Taxonomy" id="685454"/>
    <lineage>
        <taxon>Bacteria</taxon>
        <taxon>Bacillati</taxon>
        <taxon>Actinomycetota</taxon>
        <taxon>Actinomycetes</taxon>
        <taxon>Micromonosporales</taxon>
        <taxon>Micromonosporaceae</taxon>
        <taxon>Dactylosporangium</taxon>
    </lineage>
</organism>
<comment type="caution">
    <text evidence="4">The sequence shown here is derived from an EMBL/GenBank/DDBJ whole genome shotgun (WGS) entry which is preliminary data.</text>
</comment>
<dbReference type="SUPFAM" id="SSF55729">
    <property type="entry name" value="Acyl-CoA N-acyltransferases (Nat)"/>
    <property type="match status" value="2"/>
</dbReference>
<name>A0A919PXY8_9ACTN</name>
<evidence type="ECO:0000256" key="2">
    <source>
        <dbReference type="ARBA" id="ARBA00023315"/>
    </source>
</evidence>
<accession>A0A919PXY8</accession>
<reference evidence="4" key="1">
    <citation type="submission" date="2021-01" db="EMBL/GenBank/DDBJ databases">
        <title>Whole genome shotgun sequence of Dactylosporangium siamense NBRC 106093.</title>
        <authorList>
            <person name="Komaki H."/>
            <person name="Tamura T."/>
        </authorList>
    </citation>
    <scope>NUCLEOTIDE SEQUENCE</scope>
    <source>
        <strain evidence="4">NBRC 106093</strain>
    </source>
</reference>
<dbReference type="PANTHER" id="PTHR43877">
    <property type="entry name" value="AMINOALKYLPHOSPHONATE N-ACETYLTRANSFERASE-RELATED-RELATED"/>
    <property type="match status" value="1"/>
</dbReference>
<evidence type="ECO:0000313" key="5">
    <source>
        <dbReference type="Proteomes" id="UP000660611"/>
    </source>
</evidence>
<dbReference type="AlphaFoldDB" id="A0A919PXY8"/>
<dbReference type="PROSITE" id="PS51186">
    <property type="entry name" value="GNAT"/>
    <property type="match status" value="2"/>
</dbReference>
<evidence type="ECO:0000256" key="1">
    <source>
        <dbReference type="ARBA" id="ARBA00022679"/>
    </source>
</evidence>
<dbReference type="InterPro" id="IPR050832">
    <property type="entry name" value="Bact_Acetyltransf"/>
</dbReference>
<feature type="domain" description="N-acetyltransferase" evidence="3">
    <location>
        <begin position="181"/>
        <end position="332"/>
    </location>
</feature>
<keyword evidence="5" id="KW-1185">Reference proteome</keyword>
<evidence type="ECO:0000259" key="3">
    <source>
        <dbReference type="PROSITE" id="PS51186"/>
    </source>
</evidence>
<feature type="domain" description="N-acetyltransferase" evidence="3">
    <location>
        <begin position="1"/>
        <end position="157"/>
    </location>
</feature>
<sequence length="334" mass="36736">MMVREWDPGTASAAEIEAVLRALNEIVAFDVPEDPPWRDIKFREYLAVTMPGERRTSWLAVDESGAVLGHASLLALEEIGVLELSVRPSARRGHVGTALLAAVARRAAEEGFESVGVEVIGGTPSGKFFESFGFECAFIEQRNLLDLGGVDWLRLGEMAAGIGAGYRVEYHPGGPPEQHYAAYAAAKEAARASVVEDLALRPSSYDAERLRASLATLHARGLQPYIVLAVHESSDTIAGLTEVVVPAQRPTRADQYDTIEVPAHRGYGISRAIKARMLFELRAAEPHLLDVQTWNATENEPLLKVNAELGFKPDREWREYDADVIDLLRRLRNV</sequence>
<dbReference type="InterPro" id="IPR016181">
    <property type="entry name" value="Acyl_CoA_acyltransferase"/>
</dbReference>
<dbReference type="Gene3D" id="3.40.630.30">
    <property type="match status" value="1"/>
</dbReference>
<protein>
    <submittedName>
        <fullName evidence="4">GNAT family N-acetyltransferase</fullName>
    </submittedName>
</protein>
<dbReference type="Proteomes" id="UP000660611">
    <property type="component" value="Unassembled WGS sequence"/>
</dbReference>
<dbReference type="EMBL" id="BONQ01000130">
    <property type="protein sequence ID" value="GIG50405.1"/>
    <property type="molecule type" value="Genomic_DNA"/>
</dbReference>
<dbReference type="GO" id="GO:0016747">
    <property type="term" value="F:acyltransferase activity, transferring groups other than amino-acyl groups"/>
    <property type="evidence" value="ECO:0007669"/>
    <property type="project" value="InterPro"/>
</dbReference>